<dbReference type="AlphaFoldDB" id="A0AAW5UL33"/>
<dbReference type="Gene3D" id="1.10.30.50">
    <property type="match status" value="1"/>
</dbReference>
<sequence length="353" mass="41083">MRKIFIDSNVQAIAEEYRDEVLKHLHYGPKNILVNPLKKMERFKKYFEDGEVKVPSGKDAKGKPIYAKITNDTSIKYKDYLQMVIDRYPNDLLTLLPSDFTTLNNLLLATLGDDGSLLDKELKVGSKKADSFHNLLISSLMYNEIRTYIYPKFLKKVGVKTCVYCNANFAITDNNGVAYYTVDHWKPKSKYPFLCISFFNLVPCCFSCNRNKGDDDDEFFRLYEDDTNADLNVLHFELPQKNEAEYMLTHNVDVLSVELKESNPLYKDVCKNMDKKLHINAIYQEHKDVVEEAIWRKYAYNDENIKALKASFAGNKLALTDDDVKRFVLGTYYDDEDIHKRPLSRLMKDIQKM</sequence>
<feature type="domain" description="HNH" evidence="1">
    <location>
        <begin position="162"/>
        <end position="214"/>
    </location>
</feature>
<dbReference type="Proteomes" id="UP001209168">
    <property type="component" value="Unassembled WGS sequence"/>
</dbReference>
<dbReference type="InterPro" id="IPR002711">
    <property type="entry name" value="HNH"/>
</dbReference>
<organism evidence="2 3">
    <name type="scientific">Segatella copri</name>
    <dbReference type="NCBI Taxonomy" id="165179"/>
    <lineage>
        <taxon>Bacteria</taxon>
        <taxon>Pseudomonadati</taxon>
        <taxon>Bacteroidota</taxon>
        <taxon>Bacteroidia</taxon>
        <taxon>Bacteroidales</taxon>
        <taxon>Prevotellaceae</taxon>
        <taxon>Segatella</taxon>
    </lineage>
</organism>
<proteinExistence type="predicted"/>
<dbReference type="GO" id="GO:0003676">
    <property type="term" value="F:nucleic acid binding"/>
    <property type="evidence" value="ECO:0007669"/>
    <property type="project" value="InterPro"/>
</dbReference>
<name>A0AAW5UL33_9BACT</name>
<dbReference type="GO" id="GO:0004519">
    <property type="term" value="F:endonuclease activity"/>
    <property type="evidence" value="ECO:0007669"/>
    <property type="project" value="UniProtKB-KW"/>
</dbReference>
<keyword evidence="2" id="KW-0378">Hydrolase</keyword>
<gene>
    <name evidence="2" type="ORF">ONT23_01240</name>
</gene>
<keyword evidence="2" id="KW-0540">Nuclease</keyword>
<dbReference type="GO" id="GO:0008270">
    <property type="term" value="F:zinc ion binding"/>
    <property type="evidence" value="ECO:0007669"/>
    <property type="project" value="InterPro"/>
</dbReference>
<dbReference type="EMBL" id="JAPDVH010000001">
    <property type="protein sequence ID" value="MCW4154185.1"/>
    <property type="molecule type" value="Genomic_DNA"/>
</dbReference>
<evidence type="ECO:0000313" key="2">
    <source>
        <dbReference type="EMBL" id="MCW4154185.1"/>
    </source>
</evidence>
<evidence type="ECO:0000313" key="3">
    <source>
        <dbReference type="Proteomes" id="UP001209168"/>
    </source>
</evidence>
<dbReference type="RefSeq" id="WP_264898636.1">
    <property type="nucleotide sequence ID" value="NZ_JAPDVH010000001.1"/>
</dbReference>
<protein>
    <submittedName>
        <fullName evidence="2">HNH endonuclease</fullName>
    </submittedName>
</protein>
<reference evidence="2" key="1">
    <citation type="submission" date="2022-11" db="EMBL/GenBank/DDBJ databases">
        <title>Genomic repertoires linked with pathogenic potency of arthritogenic Prevotella copri isolated from the gut of rheumatoid arthritis patients.</title>
        <authorList>
            <person name="Nii T."/>
            <person name="Maeda Y."/>
            <person name="Motooka D."/>
            <person name="Naito M."/>
            <person name="Matsumoto Y."/>
            <person name="Ogawa T."/>
            <person name="Oguro-Igashira E."/>
            <person name="Kishikawa T."/>
            <person name="Yamashita M."/>
            <person name="Koizumi S."/>
            <person name="Kurakawa T."/>
            <person name="Okumura R."/>
            <person name="Kayama H."/>
            <person name="Murakami M."/>
            <person name="Sakaguchi T."/>
            <person name="Das B."/>
            <person name="Nakamura S."/>
            <person name="Okada Y."/>
            <person name="Kumanogoh A."/>
            <person name="Takeda K."/>
        </authorList>
    </citation>
    <scope>NUCLEOTIDE SEQUENCE</scope>
    <source>
        <strain evidence="2">H012_8</strain>
    </source>
</reference>
<keyword evidence="2" id="KW-0255">Endonuclease</keyword>
<comment type="caution">
    <text evidence="2">The sequence shown here is derived from an EMBL/GenBank/DDBJ whole genome shotgun (WGS) entry which is preliminary data.</text>
</comment>
<dbReference type="Pfam" id="PF01844">
    <property type="entry name" value="HNH"/>
    <property type="match status" value="1"/>
</dbReference>
<accession>A0AAW5UL33</accession>
<dbReference type="CDD" id="cd00085">
    <property type="entry name" value="HNHc"/>
    <property type="match status" value="1"/>
</dbReference>
<evidence type="ECO:0000259" key="1">
    <source>
        <dbReference type="Pfam" id="PF01844"/>
    </source>
</evidence>
<dbReference type="InterPro" id="IPR003615">
    <property type="entry name" value="HNH_nuc"/>
</dbReference>